<proteinExistence type="predicted"/>
<dbReference type="InterPro" id="IPR029526">
    <property type="entry name" value="PGBD"/>
</dbReference>
<gene>
    <name evidence="2" type="ORF">PR048_016221</name>
</gene>
<feature type="domain" description="PiggyBac transposable element-derived protein" evidence="1">
    <location>
        <begin position="2"/>
        <end position="88"/>
    </location>
</feature>
<dbReference type="PANTHER" id="PTHR46599:SF3">
    <property type="entry name" value="PIGGYBAC TRANSPOSABLE ELEMENT-DERIVED PROTEIN 4"/>
    <property type="match status" value="1"/>
</dbReference>
<dbReference type="Proteomes" id="UP001159363">
    <property type="component" value="Chromosome 4"/>
</dbReference>
<comment type="caution">
    <text evidence="2">The sequence shown here is derived from an EMBL/GenBank/DDBJ whole genome shotgun (WGS) entry which is preliminary data.</text>
</comment>
<accession>A0ABQ9HJI9</accession>
<evidence type="ECO:0000313" key="2">
    <source>
        <dbReference type="EMBL" id="KAJ8884364.1"/>
    </source>
</evidence>
<sequence>MFFAIIIHICPVKKARLGDFWVKKSILCTPFPSSVMSRDRFKAVLSNFHLNDNNFIILNQPNHGPLFKLRSFLDHLLQAFPASFVPYSNGRMNLGDEFISKYKKGNQKSMVSNYLQCVILVLGMFCEWKYKQANVHKRLE</sequence>
<dbReference type="EMBL" id="JARBHB010000005">
    <property type="protein sequence ID" value="KAJ8884364.1"/>
    <property type="molecule type" value="Genomic_DNA"/>
</dbReference>
<evidence type="ECO:0000259" key="1">
    <source>
        <dbReference type="Pfam" id="PF13843"/>
    </source>
</evidence>
<keyword evidence="3" id="KW-1185">Reference proteome</keyword>
<evidence type="ECO:0000313" key="3">
    <source>
        <dbReference type="Proteomes" id="UP001159363"/>
    </source>
</evidence>
<organism evidence="2 3">
    <name type="scientific">Dryococelus australis</name>
    <dbReference type="NCBI Taxonomy" id="614101"/>
    <lineage>
        <taxon>Eukaryota</taxon>
        <taxon>Metazoa</taxon>
        <taxon>Ecdysozoa</taxon>
        <taxon>Arthropoda</taxon>
        <taxon>Hexapoda</taxon>
        <taxon>Insecta</taxon>
        <taxon>Pterygota</taxon>
        <taxon>Neoptera</taxon>
        <taxon>Polyneoptera</taxon>
        <taxon>Phasmatodea</taxon>
        <taxon>Verophasmatodea</taxon>
        <taxon>Anareolatae</taxon>
        <taxon>Phasmatidae</taxon>
        <taxon>Eurycanthinae</taxon>
        <taxon>Dryococelus</taxon>
    </lineage>
</organism>
<dbReference type="Pfam" id="PF13843">
    <property type="entry name" value="DDE_Tnp_1_7"/>
    <property type="match status" value="1"/>
</dbReference>
<dbReference type="PANTHER" id="PTHR46599">
    <property type="entry name" value="PIGGYBAC TRANSPOSABLE ELEMENT-DERIVED PROTEIN 4"/>
    <property type="match status" value="1"/>
</dbReference>
<name>A0ABQ9HJI9_9NEOP</name>
<reference evidence="2 3" key="1">
    <citation type="submission" date="2023-02" db="EMBL/GenBank/DDBJ databases">
        <title>LHISI_Scaffold_Assembly.</title>
        <authorList>
            <person name="Stuart O.P."/>
            <person name="Cleave R."/>
            <person name="Magrath M.J.L."/>
            <person name="Mikheyev A.S."/>
        </authorList>
    </citation>
    <scope>NUCLEOTIDE SEQUENCE [LARGE SCALE GENOMIC DNA]</scope>
    <source>
        <strain evidence="2">Daus_M_001</strain>
        <tissue evidence="2">Leg muscle</tissue>
    </source>
</reference>
<protein>
    <recommendedName>
        <fullName evidence="1">PiggyBac transposable element-derived protein domain-containing protein</fullName>
    </recommendedName>
</protein>